<evidence type="ECO:0000313" key="2">
    <source>
        <dbReference type="Proteomes" id="UP000217790"/>
    </source>
</evidence>
<proteinExistence type="predicted"/>
<reference evidence="2" key="1">
    <citation type="journal article" date="2017" name="Nat. Ecol. Evol.">
        <title>Genome expansion and lineage-specific genetic innovations in the forest pathogenic fungi Armillaria.</title>
        <authorList>
            <person name="Sipos G."/>
            <person name="Prasanna A.N."/>
            <person name="Walter M.C."/>
            <person name="O'Connor E."/>
            <person name="Balint B."/>
            <person name="Krizsan K."/>
            <person name="Kiss B."/>
            <person name="Hess J."/>
            <person name="Varga T."/>
            <person name="Slot J."/>
            <person name="Riley R."/>
            <person name="Boka B."/>
            <person name="Rigling D."/>
            <person name="Barry K."/>
            <person name="Lee J."/>
            <person name="Mihaltcheva S."/>
            <person name="LaButti K."/>
            <person name="Lipzen A."/>
            <person name="Waldron R."/>
            <person name="Moloney N.M."/>
            <person name="Sperisen C."/>
            <person name="Kredics L."/>
            <person name="Vagvoelgyi C."/>
            <person name="Patrignani A."/>
            <person name="Fitzpatrick D."/>
            <person name="Nagy I."/>
            <person name="Doyle S."/>
            <person name="Anderson J.B."/>
            <person name="Grigoriev I.V."/>
            <person name="Gueldener U."/>
            <person name="Muensterkoetter M."/>
            <person name="Nagy L.G."/>
        </authorList>
    </citation>
    <scope>NUCLEOTIDE SEQUENCE [LARGE SCALE GENOMIC DNA]</scope>
    <source>
        <strain evidence="2">Ar21-2</strain>
    </source>
</reference>
<gene>
    <name evidence="1" type="ORF">ARMGADRAFT_1092253</name>
</gene>
<dbReference type="Proteomes" id="UP000217790">
    <property type="component" value="Unassembled WGS sequence"/>
</dbReference>
<keyword evidence="2" id="KW-1185">Reference proteome</keyword>
<sequence>MYCPLPLYALKGGQFSVVITTGIQNELDRLSQVWVADGSLLPHPEPTELAETENIVYTTLEALQGSEIPYYYGKHKFGMPNGESTHVILLEYIEGTMPVQLEDKYPSHASPQYKPAPKDSYTEWLEIAKELMSHFIFYPGFDFSDPEQYVPALRAHRNLKTQNITITSMTPRQVVYIDIRFSVLSVPQHQIDVHRNRYQSVALPTDCCRQHTKDVEQWSKKNPPSGLMYQSGCNSEYEHIFPVFFDYAA</sequence>
<dbReference type="InParanoid" id="A0A2H3CW71"/>
<dbReference type="OrthoDB" id="3006639at2759"/>
<evidence type="ECO:0000313" key="1">
    <source>
        <dbReference type="EMBL" id="PBK80353.1"/>
    </source>
</evidence>
<protein>
    <recommendedName>
        <fullName evidence="3">Aminoglycoside phosphotransferase domain-containing protein</fullName>
    </recommendedName>
</protein>
<organism evidence="1 2">
    <name type="scientific">Armillaria gallica</name>
    <name type="common">Bulbous honey fungus</name>
    <name type="synonym">Armillaria bulbosa</name>
    <dbReference type="NCBI Taxonomy" id="47427"/>
    <lineage>
        <taxon>Eukaryota</taxon>
        <taxon>Fungi</taxon>
        <taxon>Dikarya</taxon>
        <taxon>Basidiomycota</taxon>
        <taxon>Agaricomycotina</taxon>
        <taxon>Agaricomycetes</taxon>
        <taxon>Agaricomycetidae</taxon>
        <taxon>Agaricales</taxon>
        <taxon>Marasmiineae</taxon>
        <taxon>Physalacriaceae</taxon>
        <taxon>Armillaria</taxon>
    </lineage>
</organism>
<name>A0A2H3CW71_ARMGA</name>
<accession>A0A2H3CW71</accession>
<dbReference type="EMBL" id="KZ293746">
    <property type="protein sequence ID" value="PBK80353.1"/>
    <property type="molecule type" value="Genomic_DNA"/>
</dbReference>
<evidence type="ECO:0008006" key="3">
    <source>
        <dbReference type="Google" id="ProtNLM"/>
    </source>
</evidence>
<dbReference type="AlphaFoldDB" id="A0A2H3CW71"/>